<feature type="region of interest" description="Disordered" evidence="1">
    <location>
        <begin position="81"/>
        <end position="108"/>
    </location>
</feature>
<reference evidence="2" key="1">
    <citation type="submission" date="2023-04" db="EMBL/GenBank/DDBJ databases">
        <title>Phytophthora fragariaefolia NBRC 109709.</title>
        <authorList>
            <person name="Ichikawa N."/>
            <person name="Sato H."/>
            <person name="Tonouchi N."/>
        </authorList>
    </citation>
    <scope>NUCLEOTIDE SEQUENCE</scope>
    <source>
        <strain evidence="2">NBRC 109709</strain>
    </source>
</reference>
<dbReference type="AlphaFoldDB" id="A0A9W6WSB3"/>
<evidence type="ECO:0000313" key="3">
    <source>
        <dbReference type="Proteomes" id="UP001165121"/>
    </source>
</evidence>
<name>A0A9W6WSB3_9STRA</name>
<feature type="compositionally biased region" description="Basic and acidic residues" evidence="1">
    <location>
        <begin position="93"/>
        <end position="106"/>
    </location>
</feature>
<comment type="caution">
    <text evidence="2">The sequence shown here is derived from an EMBL/GenBank/DDBJ whole genome shotgun (WGS) entry which is preliminary data.</text>
</comment>
<organism evidence="2 3">
    <name type="scientific">Phytophthora fragariaefolia</name>
    <dbReference type="NCBI Taxonomy" id="1490495"/>
    <lineage>
        <taxon>Eukaryota</taxon>
        <taxon>Sar</taxon>
        <taxon>Stramenopiles</taxon>
        <taxon>Oomycota</taxon>
        <taxon>Peronosporomycetes</taxon>
        <taxon>Peronosporales</taxon>
        <taxon>Peronosporaceae</taxon>
        <taxon>Phytophthora</taxon>
    </lineage>
</organism>
<dbReference type="EMBL" id="BSXT01000013">
    <property type="protein sequence ID" value="GMF14831.1"/>
    <property type="molecule type" value="Genomic_DNA"/>
</dbReference>
<dbReference type="OrthoDB" id="58668at2759"/>
<evidence type="ECO:0000256" key="1">
    <source>
        <dbReference type="SAM" id="MobiDB-lite"/>
    </source>
</evidence>
<gene>
    <name evidence="2" type="ORF">Pfra01_000020000</name>
</gene>
<evidence type="ECO:0000313" key="2">
    <source>
        <dbReference type="EMBL" id="GMF14831.1"/>
    </source>
</evidence>
<protein>
    <submittedName>
        <fullName evidence="2">Unnamed protein product</fullName>
    </submittedName>
</protein>
<sequence length="163" mass="17636">MGAGSEGCVDPVLEYRMQRSRVKALGVSETAESPGIKALAQSSLRVEEIQQSLQENVFDVAQVLQYRAVIQPLQELKASNANLGQQLPQRNAEAQKKSPPDFEKAQQKLQAATASLSAVAESVDADMSTIEARRHSTLKNELLTVIASQVSRRVPAIHAQTAS</sequence>
<proteinExistence type="predicted"/>
<keyword evidence="3" id="KW-1185">Reference proteome</keyword>
<dbReference type="Proteomes" id="UP001165121">
    <property type="component" value="Unassembled WGS sequence"/>
</dbReference>
<accession>A0A9W6WSB3</accession>